<dbReference type="RefSeq" id="WP_053428362.1">
    <property type="nucleotide sequence ID" value="NZ_JAUKEI010000002.1"/>
</dbReference>
<comment type="caution">
    <text evidence="2">The sequence shown here is derived from an EMBL/GenBank/DDBJ whole genome shotgun (WGS) entry which is preliminary data.</text>
</comment>
<dbReference type="AlphaFoldDB" id="A0A0M0G4L7"/>
<feature type="transmembrane region" description="Helical" evidence="1">
    <location>
        <begin position="85"/>
        <end position="107"/>
    </location>
</feature>
<reference evidence="3" key="1">
    <citation type="submission" date="2015-07" db="EMBL/GenBank/DDBJ databases">
        <title>Fjat-14235 jcm11544.</title>
        <authorList>
            <person name="Liu B."/>
            <person name="Wang J."/>
            <person name="Zhu Y."/>
            <person name="Liu G."/>
            <person name="Chen Q."/>
            <person name="Chen Z."/>
            <person name="Lan J."/>
            <person name="Che J."/>
            <person name="Ge C."/>
            <person name="Shi H."/>
            <person name="Pan Z."/>
            <person name="Liu X."/>
        </authorList>
    </citation>
    <scope>NUCLEOTIDE SEQUENCE [LARGE SCALE GENOMIC DNA]</scope>
    <source>
        <strain evidence="3">JCM 11544</strain>
    </source>
</reference>
<keyword evidence="1" id="KW-0812">Transmembrane</keyword>
<evidence type="ECO:0008006" key="4">
    <source>
        <dbReference type="Google" id="ProtNLM"/>
    </source>
</evidence>
<keyword evidence="1" id="KW-0472">Membrane</keyword>
<dbReference type="EMBL" id="LGUE01000004">
    <property type="protein sequence ID" value="KON84764.1"/>
    <property type="molecule type" value="Genomic_DNA"/>
</dbReference>
<evidence type="ECO:0000313" key="2">
    <source>
        <dbReference type="EMBL" id="KON84764.1"/>
    </source>
</evidence>
<accession>A0A0M0G4L7</accession>
<name>A0A0M0G4L7_9BACI</name>
<keyword evidence="1" id="KW-1133">Transmembrane helix</keyword>
<dbReference type="Proteomes" id="UP000037405">
    <property type="component" value="Unassembled WGS sequence"/>
</dbReference>
<gene>
    <name evidence="2" type="ORF">AF331_12135</name>
</gene>
<proteinExistence type="predicted"/>
<sequence>MEIPVIEELLRILMIAVMCNQLVMAFAIFVVKEYWVPRFERSMNEPPQTTFQRIENGLHYSFWATGYWIHRRVAGRKWIVQKSLFLLYMLLELIVFILVYQVFFLVWEIVFYL</sequence>
<protein>
    <recommendedName>
        <fullName evidence="4">Anoctamin</fullName>
    </recommendedName>
</protein>
<evidence type="ECO:0000256" key="1">
    <source>
        <dbReference type="SAM" id="Phobius"/>
    </source>
</evidence>
<keyword evidence="3" id="KW-1185">Reference proteome</keyword>
<evidence type="ECO:0000313" key="3">
    <source>
        <dbReference type="Proteomes" id="UP000037405"/>
    </source>
</evidence>
<dbReference type="PATRIC" id="fig|189381.12.peg.2458"/>
<feature type="transmembrane region" description="Helical" evidence="1">
    <location>
        <begin position="12"/>
        <end position="31"/>
    </location>
</feature>
<organism evidence="2 3">
    <name type="scientific">Rossellomorea marisflavi</name>
    <dbReference type="NCBI Taxonomy" id="189381"/>
    <lineage>
        <taxon>Bacteria</taxon>
        <taxon>Bacillati</taxon>
        <taxon>Bacillota</taxon>
        <taxon>Bacilli</taxon>
        <taxon>Bacillales</taxon>
        <taxon>Bacillaceae</taxon>
        <taxon>Rossellomorea</taxon>
    </lineage>
</organism>
<dbReference type="OrthoDB" id="2938264at2"/>